<keyword evidence="3" id="KW-1185">Reference proteome</keyword>
<dbReference type="Gene3D" id="3.50.50.60">
    <property type="entry name" value="FAD/NAD(P)-binding domain"/>
    <property type="match status" value="1"/>
</dbReference>
<dbReference type="KEGG" id="awd:AWOD_I_0807"/>
<dbReference type="AlphaFoldDB" id="A0A090IRH6"/>
<evidence type="ECO:0000313" key="2">
    <source>
        <dbReference type="EMBL" id="CED70900.1"/>
    </source>
</evidence>
<dbReference type="InterPro" id="IPR002938">
    <property type="entry name" value="FAD-bd"/>
</dbReference>
<feature type="domain" description="FAD-binding" evidence="1">
    <location>
        <begin position="12"/>
        <end position="170"/>
    </location>
</feature>
<accession>A0A090IRH6</accession>
<dbReference type="GO" id="GO:0071949">
    <property type="term" value="F:FAD binding"/>
    <property type="evidence" value="ECO:0007669"/>
    <property type="project" value="InterPro"/>
</dbReference>
<dbReference type="PANTHER" id="PTHR43747">
    <property type="entry name" value="FAD-BINDING PROTEIN"/>
    <property type="match status" value="1"/>
</dbReference>
<proteinExistence type="predicted"/>
<name>A0A090IRH6_9GAMM</name>
<dbReference type="SUPFAM" id="SSF51905">
    <property type="entry name" value="FAD/NAD(P)-binding domain"/>
    <property type="match status" value="1"/>
</dbReference>
<dbReference type="Proteomes" id="UP000032427">
    <property type="component" value="Chromosome 1"/>
</dbReference>
<dbReference type="EMBL" id="LN554846">
    <property type="protein sequence ID" value="CED70900.1"/>
    <property type="molecule type" value="Genomic_DNA"/>
</dbReference>
<organism evidence="2 3">
    <name type="scientific">Aliivibrio wodanis</name>
    <dbReference type="NCBI Taxonomy" id="80852"/>
    <lineage>
        <taxon>Bacteria</taxon>
        <taxon>Pseudomonadati</taxon>
        <taxon>Pseudomonadota</taxon>
        <taxon>Gammaproteobacteria</taxon>
        <taxon>Vibrionales</taxon>
        <taxon>Vibrionaceae</taxon>
        <taxon>Aliivibrio</taxon>
    </lineage>
</organism>
<sequence length="418" mass="46545">MLSKQSINVESTQVAIIGAGPSGSIAAALLKKHNIDCIILEKSTFPRFSIGESLLPACMESIKKAGMLEAVEKACFQYKNGAAFHFDGTFTSFDFTNKFSEGAGTTYQVQRGNFDKVLADSAQEQGVEIRYQHEITDVDVSQPKPLLSVLDTQGNPYQVEADFILDASGFGRVLPRLLNLEEPSCLPPRKAIFTHLTDNIISEGYDRDKILISVHPINTQVWYWLIPFSNGTCSFGVVGEPEFFADYPSDNLEALKQLATEDKNLKQLLVNAEYPSPCGEIMGYSANVTKLFDRNFALLGNAGEFLDPVFSSGVTIAMKSAELAAESLIKQFNQEEVNWQVDYSDKLMKGVNTFRCYVEGWYEGSFQDVIFHEDSNPKIKQMISAILAGYAWDEENPFVAEPERRLRVIAELCKPLTK</sequence>
<dbReference type="STRING" id="80852.AWOD_I_0807"/>
<evidence type="ECO:0000259" key="1">
    <source>
        <dbReference type="Pfam" id="PF01494"/>
    </source>
</evidence>
<dbReference type="PANTHER" id="PTHR43747:SF1">
    <property type="entry name" value="SLR1998 PROTEIN"/>
    <property type="match status" value="1"/>
</dbReference>
<dbReference type="InterPro" id="IPR036188">
    <property type="entry name" value="FAD/NAD-bd_sf"/>
</dbReference>
<dbReference type="InterPro" id="IPR050816">
    <property type="entry name" value="Flavin-dep_Halogenase_NPB"/>
</dbReference>
<reference evidence="3" key="1">
    <citation type="submission" date="2014-09" db="EMBL/GenBank/DDBJ databases">
        <authorList>
            <person name="Hjerde E."/>
        </authorList>
    </citation>
    <scope>NUCLEOTIDE SEQUENCE [LARGE SCALE GENOMIC DNA]</scope>
    <source>
        <strain evidence="3">06/09/139</strain>
    </source>
</reference>
<gene>
    <name evidence="2" type="ORF">AWOD_I_0807</name>
</gene>
<dbReference type="PATRIC" id="fig|80852.17.peg.820"/>
<protein>
    <submittedName>
        <fullName evidence="2">FAD dependent oxidoreductase</fullName>
    </submittedName>
</protein>
<evidence type="ECO:0000313" key="3">
    <source>
        <dbReference type="Proteomes" id="UP000032427"/>
    </source>
</evidence>
<dbReference type="Pfam" id="PF01494">
    <property type="entry name" value="FAD_binding_3"/>
    <property type="match status" value="1"/>
</dbReference>
<dbReference type="HOGENOM" id="CLU_024648_4_1_6"/>